<dbReference type="RefSeq" id="WP_076426905.1">
    <property type="nucleotide sequence ID" value="NZ_FTNO01000001.1"/>
</dbReference>
<protein>
    <submittedName>
        <fullName evidence="1">Uncharacterized conserved protein (COG2071)</fullName>
    </submittedName>
</protein>
<dbReference type="Pfam" id="PF09844">
    <property type="entry name" value="DUF2071"/>
    <property type="match status" value="1"/>
</dbReference>
<gene>
    <name evidence="1" type="ORF">SAMN05421858_0018</name>
</gene>
<proteinExistence type="predicted"/>
<accession>A0A1N6UMQ5</accession>
<organism evidence="1 2">
    <name type="scientific">Haladaptatus litoreus</name>
    <dbReference type="NCBI Taxonomy" id="553468"/>
    <lineage>
        <taxon>Archaea</taxon>
        <taxon>Methanobacteriati</taxon>
        <taxon>Methanobacteriota</taxon>
        <taxon>Stenosarchaea group</taxon>
        <taxon>Halobacteria</taxon>
        <taxon>Halobacteriales</taxon>
        <taxon>Haladaptataceae</taxon>
        <taxon>Haladaptatus</taxon>
    </lineage>
</organism>
<evidence type="ECO:0000313" key="2">
    <source>
        <dbReference type="Proteomes" id="UP000186914"/>
    </source>
</evidence>
<dbReference type="EMBL" id="FTNO01000001">
    <property type="protein sequence ID" value="SIQ66837.1"/>
    <property type="molecule type" value="Genomic_DNA"/>
</dbReference>
<keyword evidence="2" id="KW-1185">Reference proteome</keyword>
<name>A0A1N6UMQ5_9EURY</name>
<reference evidence="2" key="1">
    <citation type="submission" date="2017-01" db="EMBL/GenBank/DDBJ databases">
        <authorList>
            <person name="Varghese N."/>
            <person name="Submissions S."/>
        </authorList>
    </citation>
    <scope>NUCLEOTIDE SEQUENCE [LARGE SCALE GENOMIC DNA]</scope>
    <source>
        <strain evidence="2">CGMCC 1.7737</strain>
    </source>
</reference>
<dbReference type="AlphaFoldDB" id="A0A1N6UMQ5"/>
<evidence type="ECO:0000313" key="1">
    <source>
        <dbReference type="EMBL" id="SIQ66837.1"/>
    </source>
</evidence>
<dbReference type="InterPro" id="IPR018644">
    <property type="entry name" value="DUF2071"/>
</dbReference>
<dbReference type="Proteomes" id="UP000186914">
    <property type="component" value="Unassembled WGS sequence"/>
</dbReference>
<dbReference type="OrthoDB" id="263202at2157"/>
<sequence length="240" mass="26670">MLFNIRGAIDRRILVNYRIAPDVLAEELPEPFRPQTVSGYGIGGICLIRLRNLRPRGVPSFLGMSSENAAHRIAVEWEEDGETRSGVYVSRRDTDSRLNSVLGGNLFPGIFNPASFEVDESNDRFEISMTSKVDGTRSALIGESGDSLPEDSIFDSLQTASAFFENGSMGYSPTEQGGEYDAMDLHIPNWDVKPFSVESVESSYFEDFPAETVEFDNALLMKNAYHEWHEGEPITADEPA</sequence>